<dbReference type="CDD" id="cd00082">
    <property type="entry name" value="HisKA"/>
    <property type="match status" value="1"/>
</dbReference>
<dbReference type="GO" id="GO:0005886">
    <property type="term" value="C:plasma membrane"/>
    <property type="evidence" value="ECO:0007669"/>
    <property type="project" value="TreeGrafter"/>
</dbReference>
<evidence type="ECO:0000256" key="1">
    <source>
        <dbReference type="ARBA" id="ARBA00000085"/>
    </source>
</evidence>
<comment type="caution">
    <text evidence="9">The sequence shown here is derived from an EMBL/GenBank/DDBJ whole genome shotgun (WGS) entry which is preliminary data.</text>
</comment>
<gene>
    <name evidence="9" type="ORF">QJ036_11330</name>
</gene>
<keyword evidence="7" id="KW-0902">Two-component regulatory system</keyword>
<keyword evidence="4" id="KW-0597">Phosphoprotein</keyword>
<evidence type="ECO:0000256" key="2">
    <source>
        <dbReference type="ARBA" id="ARBA00004370"/>
    </source>
</evidence>
<dbReference type="PANTHER" id="PTHR45453:SF1">
    <property type="entry name" value="PHOSPHATE REGULON SENSOR PROTEIN PHOR"/>
    <property type="match status" value="1"/>
</dbReference>
<dbReference type="Gene3D" id="3.30.565.10">
    <property type="entry name" value="Histidine kinase-like ATPase, C-terminal domain"/>
    <property type="match status" value="1"/>
</dbReference>
<dbReference type="InterPro" id="IPR036890">
    <property type="entry name" value="HATPase_C_sf"/>
</dbReference>
<protein>
    <recommendedName>
        <fullName evidence="3">histidine kinase</fullName>
        <ecNumber evidence="3">2.7.13.3</ecNumber>
    </recommendedName>
</protein>
<comment type="subcellular location">
    <subcellularLocation>
        <location evidence="2">Membrane</location>
    </subcellularLocation>
</comment>
<dbReference type="CDD" id="cd00075">
    <property type="entry name" value="HATPase"/>
    <property type="match status" value="1"/>
</dbReference>
<comment type="catalytic activity">
    <reaction evidence="1">
        <text>ATP + protein L-histidine = ADP + protein N-phospho-L-histidine.</text>
        <dbReference type="EC" id="2.7.13.3"/>
    </reaction>
</comment>
<dbReference type="Proteomes" id="UP001300383">
    <property type="component" value="Unassembled WGS sequence"/>
</dbReference>
<dbReference type="SUPFAM" id="SSF55874">
    <property type="entry name" value="ATPase domain of HSP90 chaperone/DNA topoisomerase II/histidine kinase"/>
    <property type="match status" value="1"/>
</dbReference>
<reference evidence="9 10" key="1">
    <citation type="submission" date="2023-05" db="EMBL/GenBank/DDBJ databases">
        <title>[ruminococcus] sp. nov., isolated from a pig farm feces dump.</title>
        <authorList>
            <person name="Chang Y.-H."/>
        </authorList>
    </citation>
    <scope>NUCLEOTIDE SEQUENCE [LARGE SCALE GENOMIC DNA]</scope>
    <source>
        <strain evidence="9 10">YH-rum2234</strain>
    </source>
</reference>
<evidence type="ECO:0000256" key="6">
    <source>
        <dbReference type="ARBA" id="ARBA00022777"/>
    </source>
</evidence>
<dbReference type="InterPro" id="IPR005467">
    <property type="entry name" value="His_kinase_dom"/>
</dbReference>
<dbReference type="Pfam" id="PF02518">
    <property type="entry name" value="HATPase_c"/>
    <property type="match status" value="1"/>
</dbReference>
<proteinExistence type="predicted"/>
<dbReference type="Pfam" id="PF00512">
    <property type="entry name" value="HisKA"/>
    <property type="match status" value="1"/>
</dbReference>
<dbReference type="InterPro" id="IPR003594">
    <property type="entry name" value="HATPase_dom"/>
</dbReference>
<evidence type="ECO:0000256" key="7">
    <source>
        <dbReference type="ARBA" id="ARBA00023012"/>
    </source>
</evidence>
<dbReference type="InterPro" id="IPR003661">
    <property type="entry name" value="HisK_dim/P_dom"/>
</dbReference>
<evidence type="ECO:0000313" key="10">
    <source>
        <dbReference type="Proteomes" id="UP001300383"/>
    </source>
</evidence>
<evidence type="ECO:0000259" key="8">
    <source>
        <dbReference type="PROSITE" id="PS50109"/>
    </source>
</evidence>
<keyword evidence="10" id="KW-1185">Reference proteome</keyword>
<dbReference type="GO" id="GO:0016036">
    <property type="term" value="P:cellular response to phosphate starvation"/>
    <property type="evidence" value="ECO:0007669"/>
    <property type="project" value="TreeGrafter"/>
</dbReference>
<sequence>MSHEIRSPMTSVLGYTDMLLHVEIDEDTGKMALQTIYDQANYLKNLSAKMMELSGLYQNNSIQVEDCSVGQLLEESRKTVARKWPEITFVWKEKENFRMSGDTDLLTSLFQNLLDNGAKASRPGQKIEIGLRPGFISIRDFGKGIPEEEIGKICRPFYKVDRSRTGRDGIGLGLAICRQILEFHHGEMNIESVPGKGTTISLQFVTNC</sequence>
<dbReference type="PROSITE" id="PS50109">
    <property type="entry name" value="HIS_KIN"/>
    <property type="match status" value="1"/>
</dbReference>
<dbReference type="EMBL" id="JASGBQ010000024">
    <property type="protein sequence ID" value="MDI9243056.1"/>
    <property type="molecule type" value="Genomic_DNA"/>
</dbReference>
<dbReference type="Gene3D" id="1.10.287.130">
    <property type="match status" value="1"/>
</dbReference>
<dbReference type="AlphaFoldDB" id="A0AAP4EZH0"/>
<accession>A0AAP4EZH0</accession>
<evidence type="ECO:0000256" key="4">
    <source>
        <dbReference type="ARBA" id="ARBA00022553"/>
    </source>
</evidence>
<dbReference type="EC" id="2.7.13.3" evidence="3"/>
<keyword evidence="5" id="KW-0808">Transferase</keyword>
<dbReference type="InterPro" id="IPR004358">
    <property type="entry name" value="Sig_transdc_His_kin-like_C"/>
</dbReference>
<dbReference type="SUPFAM" id="SSF47384">
    <property type="entry name" value="Homodimeric domain of signal transducing histidine kinase"/>
    <property type="match status" value="1"/>
</dbReference>
<organism evidence="9 10">
    <name type="scientific">Fusibacillus kribbianus</name>
    <dbReference type="NCBI Taxonomy" id="3044208"/>
    <lineage>
        <taxon>Bacteria</taxon>
        <taxon>Bacillati</taxon>
        <taxon>Bacillota</taxon>
        <taxon>Clostridia</taxon>
        <taxon>Lachnospirales</taxon>
        <taxon>Lachnospiraceae</taxon>
        <taxon>Fusibacillus</taxon>
    </lineage>
</organism>
<evidence type="ECO:0000313" key="9">
    <source>
        <dbReference type="EMBL" id="MDI9243056.1"/>
    </source>
</evidence>
<dbReference type="PRINTS" id="PR00344">
    <property type="entry name" value="BCTRLSENSOR"/>
</dbReference>
<feature type="domain" description="Histidine kinase" evidence="8">
    <location>
        <begin position="1"/>
        <end position="208"/>
    </location>
</feature>
<name>A0AAP4EZH0_9FIRM</name>
<dbReference type="InterPro" id="IPR050351">
    <property type="entry name" value="BphY/WalK/GraS-like"/>
</dbReference>
<dbReference type="GO" id="GO:0004721">
    <property type="term" value="F:phosphoprotein phosphatase activity"/>
    <property type="evidence" value="ECO:0007669"/>
    <property type="project" value="TreeGrafter"/>
</dbReference>
<dbReference type="InterPro" id="IPR036097">
    <property type="entry name" value="HisK_dim/P_sf"/>
</dbReference>
<keyword evidence="6 9" id="KW-0418">Kinase</keyword>
<evidence type="ECO:0000256" key="3">
    <source>
        <dbReference type="ARBA" id="ARBA00012438"/>
    </source>
</evidence>
<dbReference type="SMART" id="SM00387">
    <property type="entry name" value="HATPase_c"/>
    <property type="match status" value="1"/>
</dbReference>
<evidence type="ECO:0000256" key="5">
    <source>
        <dbReference type="ARBA" id="ARBA00022679"/>
    </source>
</evidence>
<dbReference type="GO" id="GO:0000155">
    <property type="term" value="F:phosphorelay sensor kinase activity"/>
    <property type="evidence" value="ECO:0007669"/>
    <property type="project" value="InterPro"/>
</dbReference>
<dbReference type="PANTHER" id="PTHR45453">
    <property type="entry name" value="PHOSPHATE REGULON SENSOR PROTEIN PHOR"/>
    <property type="match status" value="1"/>
</dbReference>